<dbReference type="AlphaFoldDB" id="A0A383C4J1"/>
<accession>A0A383C4J1</accession>
<feature type="transmembrane region" description="Helical" evidence="1">
    <location>
        <begin position="6"/>
        <end position="24"/>
    </location>
</feature>
<proteinExistence type="predicted"/>
<evidence type="ECO:0000256" key="1">
    <source>
        <dbReference type="SAM" id="Phobius"/>
    </source>
</evidence>
<keyword evidence="1" id="KW-0812">Transmembrane</keyword>
<protein>
    <submittedName>
        <fullName evidence="2">Uncharacterized protein</fullName>
    </submittedName>
</protein>
<gene>
    <name evidence="2" type="ORF">METZ01_LOCUS479369</name>
</gene>
<evidence type="ECO:0000313" key="2">
    <source>
        <dbReference type="EMBL" id="SVE26515.1"/>
    </source>
</evidence>
<keyword evidence="1" id="KW-0472">Membrane</keyword>
<name>A0A383C4J1_9ZZZZ</name>
<sequence length="41" mass="4489">MLVGFQVAYVLFGVSVLFTVIAMLSDQFLDTAIGLDFNYLG</sequence>
<dbReference type="EMBL" id="UINC01205370">
    <property type="protein sequence ID" value="SVE26515.1"/>
    <property type="molecule type" value="Genomic_DNA"/>
</dbReference>
<organism evidence="2">
    <name type="scientific">marine metagenome</name>
    <dbReference type="NCBI Taxonomy" id="408172"/>
    <lineage>
        <taxon>unclassified sequences</taxon>
        <taxon>metagenomes</taxon>
        <taxon>ecological metagenomes</taxon>
    </lineage>
</organism>
<feature type="non-terminal residue" evidence="2">
    <location>
        <position position="41"/>
    </location>
</feature>
<keyword evidence="1" id="KW-1133">Transmembrane helix</keyword>
<reference evidence="2" key="1">
    <citation type="submission" date="2018-05" db="EMBL/GenBank/DDBJ databases">
        <authorList>
            <person name="Lanie J.A."/>
            <person name="Ng W.-L."/>
            <person name="Kazmierczak K.M."/>
            <person name="Andrzejewski T.M."/>
            <person name="Davidsen T.M."/>
            <person name="Wayne K.J."/>
            <person name="Tettelin H."/>
            <person name="Glass J.I."/>
            <person name="Rusch D."/>
            <person name="Podicherti R."/>
            <person name="Tsui H.-C.T."/>
            <person name="Winkler M.E."/>
        </authorList>
    </citation>
    <scope>NUCLEOTIDE SEQUENCE</scope>
</reference>